<keyword evidence="3" id="KW-1185">Reference proteome</keyword>
<evidence type="ECO:0000313" key="2">
    <source>
        <dbReference type="EMBL" id="KAK9506615.1"/>
    </source>
</evidence>
<organism evidence="2 3">
    <name type="scientific">Rhynocoris fuscipes</name>
    <dbReference type="NCBI Taxonomy" id="488301"/>
    <lineage>
        <taxon>Eukaryota</taxon>
        <taxon>Metazoa</taxon>
        <taxon>Ecdysozoa</taxon>
        <taxon>Arthropoda</taxon>
        <taxon>Hexapoda</taxon>
        <taxon>Insecta</taxon>
        <taxon>Pterygota</taxon>
        <taxon>Neoptera</taxon>
        <taxon>Paraneoptera</taxon>
        <taxon>Hemiptera</taxon>
        <taxon>Heteroptera</taxon>
        <taxon>Panheteroptera</taxon>
        <taxon>Cimicomorpha</taxon>
        <taxon>Reduviidae</taxon>
        <taxon>Harpactorinae</taxon>
        <taxon>Harpactorini</taxon>
        <taxon>Rhynocoris</taxon>
    </lineage>
</organism>
<dbReference type="EMBL" id="JAPXFL010000005">
    <property type="protein sequence ID" value="KAK9506615.1"/>
    <property type="molecule type" value="Genomic_DNA"/>
</dbReference>
<comment type="similarity">
    <text evidence="1">Belongs to the DNA mismatch repair MutL/HexB family.</text>
</comment>
<reference evidence="2 3" key="1">
    <citation type="submission" date="2022-12" db="EMBL/GenBank/DDBJ databases">
        <title>Chromosome-level genome assembly of true bugs.</title>
        <authorList>
            <person name="Ma L."/>
            <person name="Li H."/>
        </authorList>
    </citation>
    <scope>NUCLEOTIDE SEQUENCE [LARGE SCALE GENOMIC DNA]</scope>
    <source>
        <strain evidence="2">Lab_2022b</strain>
    </source>
</reference>
<proteinExistence type="inferred from homology"/>
<evidence type="ECO:0000313" key="3">
    <source>
        <dbReference type="Proteomes" id="UP001461498"/>
    </source>
</evidence>
<name>A0AAW1D8W8_9HEMI</name>
<dbReference type="InterPro" id="IPR038973">
    <property type="entry name" value="MutL/Mlh/Pms-like"/>
</dbReference>
<dbReference type="GO" id="GO:0006298">
    <property type="term" value="P:mismatch repair"/>
    <property type="evidence" value="ECO:0007669"/>
    <property type="project" value="InterPro"/>
</dbReference>
<dbReference type="Gene3D" id="3.30.565.10">
    <property type="entry name" value="Histidine kinase-like ATPase, C-terminal domain"/>
    <property type="match status" value="1"/>
</dbReference>
<gene>
    <name evidence="2" type="ORF">O3M35_008514</name>
</gene>
<accession>A0AAW1D8W8</accession>
<dbReference type="GO" id="GO:0032389">
    <property type="term" value="C:MutLalpha complex"/>
    <property type="evidence" value="ECO:0007669"/>
    <property type="project" value="TreeGrafter"/>
</dbReference>
<dbReference type="Proteomes" id="UP001461498">
    <property type="component" value="Unassembled WGS sequence"/>
</dbReference>
<dbReference type="SUPFAM" id="SSF55874">
    <property type="entry name" value="ATPase domain of HSP90 chaperone/DNA topoisomerase II/histidine kinase"/>
    <property type="match status" value="1"/>
</dbReference>
<dbReference type="AlphaFoldDB" id="A0AAW1D8W8"/>
<dbReference type="PANTHER" id="PTHR10073:SF12">
    <property type="entry name" value="DNA MISMATCH REPAIR PROTEIN MLH1"/>
    <property type="match status" value="1"/>
</dbReference>
<sequence>MEPGIRTEDLNIVCERFTTSKLRQFEDLGNIGTFALEEKLWPVSGHVAHLTIKQQKTSQQQCAYRTTITVEDLFYNVPTRKNALKNPSEEYSKAAEVVSRYAIHKPQSDSQKFA</sequence>
<dbReference type="GO" id="GO:0140664">
    <property type="term" value="F:ATP-dependent DNA damage sensor activity"/>
    <property type="evidence" value="ECO:0007669"/>
    <property type="project" value="InterPro"/>
</dbReference>
<dbReference type="GO" id="GO:0016887">
    <property type="term" value="F:ATP hydrolysis activity"/>
    <property type="evidence" value="ECO:0007669"/>
    <property type="project" value="InterPro"/>
</dbReference>
<evidence type="ECO:0000256" key="1">
    <source>
        <dbReference type="ARBA" id="ARBA00006082"/>
    </source>
</evidence>
<dbReference type="InterPro" id="IPR036890">
    <property type="entry name" value="HATPase_C_sf"/>
</dbReference>
<protein>
    <submittedName>
        <fullName evidence="2">Uncharacterized protein</fullName>
    </submittedName>
</protein>
<comment type="caution">
    <text evidence="2">The sequence shown here is derived from an EMBL/GenBank/DDBJ whole genome shotgun (WGS) entry which is preliminary data.</text>
</comment>
<dbReference type="PANTHER" id="PTHR10073">
    <property type="entry name" value="DNA MISMATCH REPAIR PROTEIN MLH, PMS, MUTL"/>
    <property type="match status" value="1"/>
</dbReference>